<gene>
    <name evidence="1" type="ORF">AVDCRST_MAG38-2075</name>
</gene>
<evidence type="ECO:0000313" key="1">
    <source>
        <dbReference type="EMBL" id="CAA9481747.1"/>
    </source>
</evidence>
<dbReference type="Gene3D" id="1.20.1290.10">
    <property type="entry name" value="AhpD-like"/>
    <property type="match status" value="1"/>
</dbReference>
<dbReference type="PANTHER" id="PTHR35446:SF3">
    <property type="entry name" value="CMD DOMAIN-CONTAINING PROTEIN"/>
    <property type="match status" value="1"/>
</dbReference>
<proteinExistence type="predicted"/>
<reference evidence="1" key="1">
    <citation type="submission" date="2020-02" db="EMBL/GenBank/DDBJ databases">
        <authorList>
            <person name="Meier V. D."/>
        </authorList>
    </citation>
    <scope>NUCLEOTIDE SEQUENCE</scope>
    <source>
        <strain evidence="1">AVDCRST_MAG38</strain>
    </source>
</reference>
<accession>A0A6J4RYF9</accession>
<dbReference type="PANTHER" id="PTHR35446">
    <property type="entry name" value="SI:CH211-175M2.5"/>
    <property type="match status" value="1"/>
</dbReference>
<organism evidence="1">
    <name type="scientific">uncultured Solirubrobacteraceae bacterium</name>
    <dbReference type="NCBI Taxonomy" id="1162706"/>
    <lineage>
        <taxon>Bacteria</taxon>
        <taxon>Bacillati</taxon>
        <taxon>Actinomycetota</taxon>
        <taxon>Thermoleophilia</taxon>
        <taxon>Solirubrobacterales</taxon>
        <taxon>Solirubrobacteraceae</taxon>
        <taxon>environmental samples</taxon>
    </lineage>
</organism>
<sequence>MKTQMSRFQVHDELTAPEASVPVLTGALKASGGQLPNFLAVLAGSPAALRSYARARSELRQGALSTATSERIALAVAEHYRSAPDLSLHRRTARRAGLGGDEVTLALQWRSGDEREAALLRYLRSIVEQRGHVPLHLHEEAREAGWTDGQLLEAIARVANESFTAMVNVAGEVPVDGSAEQDRILNAA</sequence>
<dbReference type="SUPFAM" id="SSF69118">
    <property type="entry name" value="AhpD-like"/>
    <property type="match status" value="1"/>
</dbReference>
<dbReference type="InterPro" id="IPR029032">
    <property type="entry name" value="AhpD-like"/>
</dbReference>
<protein>
    <submittedName>
        <fullName evidence="1">Uncharacterized protein</fullName>
    </submittedName>
</protein>
<dbReference type="EMBL" id="CADCVJ010000174">
    <property type="protein sequence ID" value="CAA9481747.1"/>
    <property type="molecule type" value="Genomic_DNA"/>
</dbReference>
<dbReference type="AlphaFoldDB" id="A0A6J4RYF9"/>
<name>A0A6J4RYF9_9ACTN</name>